<protein>
    <recommendedName>
        <fullName evidence="3">2-amino-4-hydroxy-6-hydroxymethyldihydropteridine diphosphokinase</fullName>
        <ecNumber evidence="3">2.7.6.3</ecNumber>
    </recommendedName>
</protein>
<dbReference type="InterPro" id="IPR000550">
    <property type="entry name" value="Hppk"/>
</dbReference>
<dbReference type="PANTHER" id="PTHR43071:SF1">
    <property type="entry name" value="2-AMINO-4-HYDROXY-6-HYDROXYMETHYLDIHYDROPTERIDINE PYROPHOSPHOKINASE"/>
    <property type="match status" value="1"/>
</dbReference>
<dbReference type="RefSeq" id="WP_077118621.1">
    <property type="nucleotide sequence ID" value="NZ_MUKP01000001.1"/>
</dbReference>
<dbReference type="GO" id="GO:0005524">
    <property type="term" value="F:ATP binding"/>
    <property type="evidence" value="ECO:0007669"/>
    <property type="project" value="UniProtKB-KW"/>
</dbReference>
<proteinExistence type="predicted"/>
<comment type="pathway">
    <text evidence="2">Cofactor biosynthesis; tetrahydrofolate biosynthesis; 2-amino-4-hydroxy-6-hydroxymethyl-7,8-dihydropteridine diphosphate from 7,8-dihydroneopterin triphosphate: step 4/4.</text>
</comment>
<evidence type="ECO:0000313" key="11">
    <source>
        <dbReference type="Proteomes" id="UP000188836"/>
    </source>
</evidence>
<keyword evidence="7" id="KW-0067">ATP-binding</keyword>
<dbReference type="UniPathway" id="UPA00077">
    <property type="reaction ID" value="UER00155"/>
</dbReference>
<evidence type="ECO:0000256" key="3">
    <source>
        <dbReference type="ARBA" id="ARBA00013253"/>
    </source>
</evidence>
<evidence type="ECO:0000256" key="5">
    <source>
        <dbReference type="ARBA" id="ARBA00022741"/>
    </source>
</evidence>
<keyword evidence="8" id="KW-0289">Folate biosynthesis</keyword>
<dbReference type="OrthoDB" id="9808041at2"/>
<evidence type="ECO:0000259" key="9">
    <source>
        <dbReference type="PROSITE" id="PS00794"/>
    </source>
</evidence>
<evidence type="ECO:0000256" key="7">
    <source>
        <dbReference type="ARBA" id="ARBA00022840"/>
    </source>
</evidence>
<keyword evidence="6 10" id="KW-0418">Kinase</keyword>
<evidence type="ECO:0000256" key="8">
    <source>
        <dbReference type="ARBA" id="ARBA00022909"/>
    </source>
</evidence>
<dbReference type="Proteomes" id="UP000188836">
    <property type="component" value="Unassembled WGS sequence"/>
</dbReference>
<sequence>MSRAVLSIGSNMGDRLAFLRSVVDGLGSRVVAVSPVYTTAPWGGVEQDDFLNAIVVADDPGYSCHDWLCHGQELEQAANRERLIRWGARTLDVDVVWCAERSGARMVACRSDDPVLTLPHPQAHRRAFVLIPWLDVMPDATLDVEGAERPVRELLGGLDESERAGVRCTSLSLGVLPSSGHRGVTP</sequence>
<dbReference type="STRING" id="1538463.B0T36_15530"/>
<dbReference type="AlphaFoldDB" id="A0A1V2TCZ8"/>
<feature type="domain" description="7,8-dihydro-6-hydroxymethylpterin-pyrophosphokinase" evidence="9">
    <location>
        <begin position="85"/>
        <end position="96"/>
    </location>
</feature>
<dbReference type="EMBL" id="MUMY01000015">
    <property type="protein sequence ID" value="ONM47383.1"/>
    <property type="molecule type" value="Genomic_DNA"/>
</dbReference>
<comment type="catalytic activity">
    <reaction evidence="1">
        <text>6-hydroxymethyl-7,8-dihydropterin + ATP = (7,8-dihydropterin-6-yl)methyl diphosphate + AMP + H(+)</text>
        <dbReference type="Rhea" id="RHEA:11412"/>
        <dbReference type="ChEBI" id="CHEBI:15378"/>
        <dbReference type="ChEBI" id="CHEBI:30616"/>
        <dbReference type="ChEBI" id="CHEBI:44841"/>
        <dbReference type="ChEBI" id="CHEBI:72950"/>
        <dbReference type="ChEBI" id="CHEBI:456215"/>
        <dbReference type="EC" id="2.7.6.3"/>
    </reaction>
</comment>
<dbReference type="GO" id="GO:0046656">
    <property type="term" value="P:folic acid biosynthetic process"/>
    <property type="evidence" value="ECO:0007669"/>
    <property type="project" value="UniProtKB-KW"/>
</dbReference>
<comment type="caution">
    <text evidence="10">The sequence shown here is derived from an EMBL/GenBank/DDBJ whole genome shotgun (WGS) entry which is preliminary data.</text>
</comment>
<evidence type="ECO:0000256" key="4">
    <source>
        <dbReference type="ARBA" id="ARBA00022679"/>
    </source>
</evidence>
<dbReference type="InterPro" id="IPR035907">
    <property type="entry name" value="Hppk_sf"/>
</dbReference>
<dbReference type="CDD" id="cd00483">
    <property type="entry name" value="HPPK"/>
    <property type="match status" value="1"/>
</dbReference>
<gene>
    <name evidence="10" type="ORF">B0T46_17530</name>
</gene>
<evidence type="ECO:0000256" key="1">
    <source>
        <dbReference type="ARBA" id="ARBA00000198"/>
    </source>
</evidence>
<dbReference type="Pfam" id="PF01288">
    <property type="entry name" value="HPPK"/>
    <property type="match status" value="1"/>
</dbReference>
<evidence type="ECO:0000313" key="10">
    <source>
        <dbReference type="EMBL" id="ONM47383.1"/>
    </source>
</evidence>
<keyword evidence="11" id="KW-1185">Reference proteome</keyword>
<evidence type="ECO:0000256" key="2">
    <source>
        <dbReference type="ARBA" id="ARBA00005051"/>
    </source>
</evidence>
<dbReference type="NCBIfam" id="TIGR01498">
    <property type="entry name" value="folK"/>
    <property type="match status" value="1"/>
</dbReference>
<dbReference type="EC" id="2.7.6.3" evidence="3"/>
<dbReference type="GO" id="GO:0003848">
    <property type="term" value="F:2-amino-4-hydroxy-6-hydroxymethyldihydropteridine diphosphokinase activity"/>
    <property type="evidence" value="ECO:0007669"/>
    <property type="project" value="UniProtKB-EC"/>
</dbReference>
<dbReference type="PANTHER" id="PTHR43071">
    <property type="entry name" value="2-AMINO-4-HYDROXY-6-HYDROXYMETHYLDIHYDROPTERIDINE PYROPHOSPHOKINASE"/>
    <property type="match status" value="1"/>
</dbReference>
<keyword evidence="5" id="KW-0547">Nucleotide-binding</keyword>
<dbReference type="PROSITE" id="PS00794">
    <property type="entry name" value="HPPK"/>
    <property type="match status" value="1"/>
</dbReference>
<organism evidence="10 11">
    <name type="scientific">Nocardia donostiensis</name>
    <dbReference type="NCBI Taxonomy" id="1538463"/>
    <lineage>
        <taxon>Bacteria</taxon>
        <taxon>Bacillati</taxon>
        <taxon>Actinomycetota</taxon>
        <taxon>Actinomycetes</taxon>
        <taxon>Mycobacteriales</taxon>
        <taxon>Nocardiaceae</taxon>
        <taxon>Nocardia</taxon>
    </lineage>
</organism>
<dbReference type="Gene3D" id="3.30.70.560">
    <property type="entry name" value="7,8-Dihydro-6-hydroxymethylpterin-pyrophosphokinase HPPK"/>
    <property type="match status" value="1"/>
</dbReference>
<keyword evidence="4" id="KW-0808">Transferase</keyword>
<dbReference type="SUPFAM" id="SSF55083">
    <property type="entry name" value="6-hydroxymethyl-7,8-dihydropterin pyrophosphokinase, HPPK"/>
    <property type="match status" value="1"/>
</dbReference>
<reference evidence="10 11" key="1">
    <citation type="journal article" date="2016" name="Antonie Van Leeuwenhoek">
        <title>Nocardia donostiensis sp. nov., isolated from human respiratory specimens.</title>
        <authorList>
            <person name="Ercibengoa M."/>
            <person name="Bell M."/>
            <person name="Marimon J.M."/>
            <person name="Humrighouse B."/>
            <person name="Klenk H.P."/>
            <person name="Potter G."/>
            <person name="Perez-Trallero E."/>
        </authorList>
    </citation>
    <scope>NUCLEOTIDE SEQUENCE [LARGE SCALE GENOMIC DNA]</scope>
    <source>
        <strain evidence="10 11">X1655</strain>
    </source>
</reference>
<dbReference type="GO" id="GO:0016301">
    <property type="term" value="F:kinase activity"/>
    <property type="evidence" value="ECO:0007669"/>
    <property type="project" value="UniProtKB-KW"/>
</dbReference>
<dbReference type="GO" id="GO:0046654">
    <property type="term" value="P:tetrahydrofolate biosynthetic process"/>
    <property type="evidence" value="ECO:0007669"/>
    <property type="project" value="UniProtKB-UniPathway"/>
</dbReference>
<name>A0A1V2TCZ8_9NOCA</name>
<evidence type="ECO:0000256" key="6">
    <source>
        <dbReference type="ARBA" id="ARBA00022777"/>
    </source>
</evidence>
<accession>A0A1V2TCZ8</accession>